<proteinExistence type="predicted"/>
<organism evidence="2 3">
    <name type="scientific">Pleurodeles waltl</name>
    <name type="common">Iberian ribbed newt</name>
    <dbReference type="NCBI Taxonomy" id="8319"/>
    <lineage>
        <taxon>Eukaryota</taxon>
        <taxon>Metazoa</taxon>
        <taxon>Chordata</taxon>
        <taxon>Craniata</taxon>
        <taxon>Vertebrata</taxon>
        <taxon>Euteleostomi</taxon>
        <taxon>Amphibia</taxon>
        <taxon>Batrachia</taxon>
        <taxon>Caudata</taxon>
        <taxon>Salamandroidea</taxon>
        <taxon>Salamandridae</taxon>
        <taxon>Pleurodelinae</taxon>
        <taxon>Pleurodeles</taxon>
    </lineage>
</organism>
<evidence type="ECO:0000313" key="2">
    <source>
        <dbReference type="EMBL" id="KAJ1150340.1"/>
    </source>
</evidence>
<dbReference type="Proteomes" id="UP001066276">
    <property type="component" value="Chromosome 5"/>
</dbReference>
<feature type="compositionally biased region" description="Basic and acidic residues" evidence="1">
    <location>
        <begin position="8"/>
        <end position="19"/>
    </location>
</feature>
<name>A0AAV7RFQ2_PLEWA</name>
<reference evidence="2" key="1">
    <citation type="journal article" date="2022" name="bioRxiv">
        <title>Sequencing and chromosome-scale assembly of the giantPleurodeles waltlgenome.</title>
        <authorList>
            <person name="Brown T."/>
            <person name="Elewa A."/>
            <person name="Iarovenko S."/>
            <person name="Subramanian E."/>
            <person name="Araus A.J."/>
            <person name="Petzold A."/>
            <person name="Susuki M."/>
            <person name="Suzuki K.-i.T."/>
            <person name="Hayashi T."/>
            <person name="Toyoda A."/>
            <person name="Oliveira C."/>
            <person name="Osipova E."/>
            <person name="Leigh N.D."/>
            <person name="Simon A."/>
            <person name="Yun M.H."/>
        </authorList>
    </citation>
    <scope>NUCLEOTIDE SEQUENCE</scope>
    <source>
        <strain evidence="2">20211129_DDA</strain>
        <tissue evidence="2">Liver</tissue>
    </source>
</reference>
<sequence length="309" mass="32991">MCRRAGSRGKEGERALMEHQRRRYKKFPSGESNPPGEKCLAHESGRSSLRKASSNNIVGDRRHYARGANAEGNLSLSATREWLECVRAMCVTPTSQDAGPQHSSGPLPVAKARHQSVRPSCYSEGASSQQQQGVLPRGRSSADPQEQPPDAPASSWPHRNPVSSGAPPGLQGLTRSSPPLVFFWQHDPAGPGHRPSSLQAVCATTADRAQALPVFSLRKPNHRDSARAPVGAPASSDGLPLGETARRSSQATGPSLRGPGAAATPVGPTGKRHKHADIQRRPTSIWYQVGDPDHQHATLARHCTAFKAG</sequence>
<accession>A0AAV7RFQ2</accession>
<feature type="region of interest" description="Disordered" evidence="1">
    <location>
        <begin position="217"/>
        <end position="280"/>
    </location>
</feature>
<feature type="compositionally biased region" description="Polar residues" evidence="1">
    <location>
        <begin position="46"/>
        <end position="57"/>
    </location>
</feature>
<gene>
    <name evidence="2" type="ORF">NDU88_003134</name>
</gene>
<protein>
    <submittedName>
        <fullName evidence="2">Uncharacterized protein</fullName>
    </submittedName>
</protein>
<feature type="compositionally biased region" description="Polar residues" evidence="1">
    <location>
        <begin position="94"/>
        <end position="104"/>
    </location>
</feature>
<keyword evidence="3" id="KW-1185">Reference proteome</keyword>
<comment type="caution">
    <text evidence="2">The sequence shown here is derived from an EMBL/GenBank/DDBJ whole genome shotgun (WGS) entry which is preliminary data.</text>
</comment>
<evidence type="ECO:0000256" key="1">
    <source>
        <dbReference type="SAM" id="MobiDB-lite"/>
    </source>
</evidence>
<feature type="region of interest" description="Disordered" evidence="1">
    <location>
        <begin position="94"/>
        <end position="197"/>
    </location>
</feature>
<dbReference type="EMBL" id="JANPWB010000009">
    <property type="protein sequence ID" value="KAJ1150340.1"/>
    <property type="molecule type" value="Genomic_DNA"/>
</dbReference>
<evidence type="ECO:0000313" key="3">
    <source>
        <dbReference type="Proteomes" id="UP001066276"/>
    </source>
</evidence>
<feature type="region of interest" description="Disordered" evidence="1">
    <location>
        <begin position="1"/>
        <end position="68"/>
    </location>
</feature>
<dbReference type="AlphaFoldDB" id="A0AAV7RFQ2"/>